<organism evidence="1 2">
    <name type="scientific">Bacillus mycoides</name>
    <dbReference type="NCBI Taxonomy" id="1405"/>
    <lineage>
        <taxon>Bacteria</taxon>
        <taxon>Bacillati</taxon>
        <taxon>Bacillota</taxon>
        <taxon>Bacilli</taxon>
        <taxon>Bacillales</taxon>
        <taxon>Bacillaceae</taxon>
        <taxon>Bacillus</taxon>
        <taxon>Bacillus cereus group</taxon>
    </lineage>
</organism>
<evidence type="ECO:0000313" key="2">
    <source>
        <dbReference type="Proteomes" id="UP000195696"/>
    </source>
</evidence>
<reference evidence="1 2" key="1">
    <citation type="submission" date="2016-08" db="EMBL/GenBank/DDBJ databases">
        <authorList>
            <person name="Seilhamer J.J."/>
        </authorList>
    </citation>
    <scope>NUCLEOTIDE SEQUENCE [LARGE SCALE GENOMIC DNA]</scope>
    <source>
        <strain evidence="1 2">SDA_GO95</strain>
    </source>
</reference>
<accession>A0A1G4ERA1</accession>
<gene>
    <name evidence="1" type="ORF">BWGO95_02790</name>
</gene>
<dbReference type="AlphaFoldDB" id="A0A1G4ERA1"/>
<protein>
    <submittedName>
        <fullName evidence="1">Uncharacterized protein</fullName>
    </submittedName>
</protein>
<dbReference type="Proteomes" id="UP000195696">
    <property type="component" value="Unassembled WGS sequence"/>
</dbReference>
<name>A0A1G4ERA1_BACMY</name>
<dbReference type="EMBL" id="FMAK01000034">
    <property type="protein sequence ID" value="SCB68646.1"/>
    <property type="molecule type" value="Genomic_DNA"/>
</dbReference>
<evidence type="ECO:0000313" key="1">
    <source>
        <dbReference type="EMBL" id="SCB68646.1"/>
    </source>
</evidence>
<sequence length="27" mass="3256">MNLSILILIQIHLRVQKFKFQKALTMQ</sequence>
<proteinExistence type="predicted"/>